<evidence type="ECO:0000256" key="1">
    <source>
        <dbReference type="ARBA" id="ARBA00001638"/>
    </source>
</evidence>
<dbReference type="PANTHER" id="PTHR11845:SF13">
    <property type="entry name" value="5'-DEOXYNUCLEOTIDASE HDDC2"/>
    <property type="match status" value="1"/>
</dbReference>
<dbReference type="PANTHER" id="PTHR11845">
    <property type="entry name" value="5'-DEOXYNUCLEOTIDASE HDDC2"/>
    <property type="match status" value="1"/>
</dbReference>
<proteinExistence type="inferred from homology"/>
<dbReference type="GO" id="GO:0005737">
    <property type="term" value="C:cytoplasm"/>
    <property type="evidence" value="ECO:0007669"/>
    <property type="project" value="TreeGrafter"/>
</dbReference>
<reference evidence="14" key="1">
    <citation type="journal article" date="2023" name="Mol. Phylogenet. Evol.">
        <title>Genome-scale phylogeny and comparative genomics of the fungal order Sordariales.</title>
        <authorList>
            <person name="Hensen N."/>
            <person name="Bonometti L."/>
            <person name="Westerberg I."/>
            <person name="Brannstrom I.O."/>
            <person name="Guillou S."/>
            <person name="Cros-Aarteil S."/>
            <person name="Calhoun S."/>
            <person name="Haridas S."/>
            <person name="Kuo A."/>
            <person name="Mondo S."/>
            <person name="Pangilinan J."/>
            <person name="Riley R."/>
            <person name="LaButti K."/>
            <person name="Andreopoulos B."/>
            <person name="Lipzen A."/>
            <person name="Chen C."/>
            <person name="Yan M."/>
            <person name="Daum C."/>
            <person name="Ng V."/>
            <person name="Clum A."/>
            <person name="Steindorff A."/>
            <person name="Ohm R.A."/>
            <person name="Martin F."/>
            <person name="Silar P."/>
            <person name="Natvig D.O."/>
            <person name="Lalanne C."/>
            <person name="Gautier V."/>
            <person name="Ament-Velasquez S.L."/>
            <person name="Kruys A."/>
            <person name="Hutchinson M.I."/>
            <person name="Powell A.J."/>
            <person name="Barry K."/>
            <person name="Miller A.N."/>
            <person name="Grigoriev I.V."/>
            <person name="Debuchy R."/>
            <person name="Gladieux P."/>
            <person name="Hiltunen Thoren M."/>
            <person name="Johannesson H."/>
        </authorList>
    </citation>
    <scope>NUCLEOTIDE SEQUENCE</scope>
    <source>
        <strain evidence="14">CBS 333.67</strain>
    </source>
</reference>
<evidence type="ECO:0000256" key="8">
    <source>
        <dbReference type="ARBA" id="ARBA00012964"/>
    </source>
</evidence>
<keyword evidence="9" id="KW-0479">Metal-binding</keyword>
<dbReference type="GO" id="GO:0002953">
    <property type="term" value="F:5'-deoxynucleotidase activity"/>
    <property type="evidence" value="ECO:0007669"/>
    <property type="project" value="UniProtKB-EC"/>
</dbReference>
<dbReference type="GO" id="GO:0046872">
    <property type="term" value="F:metal ion binding"/>
    <property type="evidence" value="ECO:0007669"/>
    <property type="project" value="UniProtKB-KW"/>
</dbReference>
<feature type="domain" description="HD/PDEase" evidence="13">
    <location>
        <begin position="102"/>
        <end position="225"/>
    </location>
</feature>
<comment type="catalytic activity">
    <reaction evidence="1">
        <text>a 2'-deoxyribonucleoside 5'-phosphate + H2O = a 2'-deoxyribonucleoside + phosphate</text>
        <dbReference type="Rhea" id="RHEA:36167"/>
        <dbReference type="ChEBI" id="CHEBI:15377"/>
        <dbReference type="ChEBI" id="CHEBI:18274"/>
        <dbReference type="ChEBI" id="CHEBI:43474"/>
        <dbReference type="ChEBI" id="CHEBI:65317"/>
        <dbReference type="EC" id="3.1.3.89"/>
    </reaction>
</comment>
<comment type="cofactor">
    <cofactor evidence="4">
        <name>Mg(2+)</name>
        <dbReference type="ChEBI" id="CHEBI:18420"/>
    </cofactor>
</comment>
<comment type="cofactor">
    <cofactor evidence="3">
        <name>Co(2+)</name>
        <dbReference type="ChEBI" id="CHEBI:48828"/>
    </cofactor>
</comment>
<keyword evidence="12" id="KW-0170">Cobalt</keyword>
<dbReference type="InterPro" id="IPR039356">
    <property type="entry name" value="YfbR/HDDC2"/>
</dbReference>
<dbReference type="Gene3D" id="1.10.3210.10">
    <property type="entry name" value="Hypothetical protein af1432"/>
    <property type="match status" value="1"/>
</dbReference>
<evidence type="ECO:0000256" key="5">
    <source>
        <dbReference type="ARBA" id="ARBA00004074"/>
    </source>
</evidence>
<dbReference type="SMART" id="SM00471">
    <property type="entry name" value="HDc"/>
    <property type="match status" value="1"/>
</dbReference>
<evidence type="ECO:0000256" key="2">
    <source>
        <dbReference type="ARBA" id="ARBA00001936"/>
    </source>
</evidence>
<dbReference type="GeneID" id="87885009"/>
<evidence type="ECO:0000313" key="14">
    <source>
        <dbReference type="EMBL" id="KAK3306271.1"/>
    </source>
</evidence>
<sequence>MPYTHLLEHPHILGYHQRLTPPDCGITLERRTSIYPDPLKGNSRPPSIVTTEKVEDPWTVEKALATIDRPAEGSTSPVPFFHLLERLKTTKRAGWMRFRIQRGGSVADHSWRMAMMAALPATSLACQLDIGKCIKMYLFHDMAESLVGDLTPADDVPKTEKHRREADTISYIEGKILHKVNAGGAGQELVDLWREFEEGKSLESRFIQDFDKIEMLLQMVEYERRAKGRLDLSEFTYVETKVLLPETQAWAKKIIGERKEFWKTHGSTEAGASEIRMRKMQDAYYSN</sequence>
<dbReference type="GO" id="GO:0009159">
    <property type="term" value="P:deoxyribonucleoside monophosphate catabolic process"/>
    <property type="evidence" value="ECO:0007669"/>
    <property type="project" value="UniProtKB-ARBA"/>
</dbReference>
<comment type="cofactor">
    <cofactor evidence="2">
        <name>Mn(2+)</name>
        <dbReference type="ChEBI" id="CHEBI:29035"/>
    </cofactor>
</comment>
<comment type="subunit">
    <text evidence="7">Homodimer.</text>
</comment>
<dbReference type="Proteomes" id="UP001273166">
    <property type="component" value="Unassembled WGS sequence"/>
</dbReference>
<gene>
    <name evidence="14" type="ORF">B0T15DRAFT_483694</name>
</gene>
<dbReference type="InterPro" id="IPR006674">
    <property type="entry name" value="HD_domain"/>
</dbReference>
<evidence type="ECO:0000256" key="12">
    <source>
        <dbReference type="ARBA" id="ARBA00023285"/>
    </source>
</evidence>
<dbReference type="InterPro" id="IPR003607">
    <property type="entry name" value="HD/PDEase_dom"/>
</dbReference>
<dbReference type="SUPFAM" id="SSF109604">
    <property type="entry name" value="HD-domain/PDEase-like"/>
    <property type="match status" value="1"/>
</dbReference>
<dbReference type="AlphaFoldDB" id="A0AAJ0M248"/>
<dbReference type="FunFam" id="1.10.3210.10:FF:000011">
    <property type="entry name" value="HD domain-containing protein 2"/>
    <property type="match status" value="1"/>
</dbReference>
<evidence type="ECO:0000256" key="7">
    <source>
        <dbReference type="ARBA" id="ARBA00011738"/>
    </source>
</evidence>
<comment type="similarity">
    <text evidence="6">Belongs to the HDDC2 family.</text>
</comment>
<dbReference type="Pfam" id="PF13023">
    <property type="entry name" value="HD_3"/>
    <property type="match status" value="1"/>
</dbReference>
<keyword evidence="10" id="KW-0378">Hydrolase</keyword>
<organism evidence="14 15">
    <name type="scientific">Chaetomium strumarium</name>
    <dbReference type="NCBI Taxonomy" id="1170767"/>
    <lineage>
        <taxon>Eukaryota</taxon>
        <taxon>Fungi</taxon>
        <taxon>Dikarya</taxon>
        <taxon>Ascomycota</taxon>
        <taxon>Pezizomycotina</taxon>
        <taxon>Sordariomycetes</taxon>
        <taxon>Sordariomycetidae</taxon>
        <taxon>Sordariales</taxon>
        <taxon>Chaetomiaceae</taxon>
        <taxon>Chaetomium</taxon>
    </lineage>
</organism>
<evidence type="ECO:0000256" key="10">
    <source>
        <dbReference type="ARBA" id="ARBA00022801"/>
    </source>
</evidence>
<comment type="function">
    <text evidence="5">Catalyzes the dephosphorylation of the nucleoside 5'-monophosphates deoxyadenosine monophosphate (dAMP), deoxycytidine monophosphate (dCMP), deoxyguanosine monophosphate (dGMP) and deoxythymidine monophosphate (dTMP).</text>
</comment>
<reference evidence="14" key="2">
    <citation type="submission" date="2023-06" db="EMBL/GenBank/DDBJ databases">
        <authorList>
            <consortium name="Lawrence Berkeley National Laboratory"/>
            <person name="Mondo S.J."/>
            <person name="Hensen N."/>
            <person name="Bonometti L."/>
            <person name="Westerberg I."/>
            <person name="Brannstrom I.O."/>
            <person name="Guillou S."/>
            <person name="Cros-Aarteil S."/>
            <person name="Calhoun S."/>
            <person name="Haridas S."/>
            <person name="Kuo A."/>
            <person name="Pangilinan J."/>
            <person name="Riley R."/>
            <person name="Labutti K."/>
            <person name="Andreopoulos B."/>
            <person name="Lipzen A."/>
            <person name="Chen C."/>
            <person name="Yanf M."/>
            <person name="Daum C."/>
            <person name="Ng V."/>
            <person name="Clum A."/>
            <person name="Steindorff A."/>
            <person name="Ohm R."/>
            <person name="Martin F."/>
            <person name="Silar P."/>
            <person name="Natvig D."/>
            <person name="Lalanne C."/>
            <person name="Gautier V."/>
            <person name="Ament-Velasquez S.L."/>
            <person name="Kruys A."/>
            <person name="Hutchinson M.I."/>
            <person name="Powell A.J."/>
            <person name="Barry K."/>
            <person name="Miller A.N."/>
            <person name="Grigoriev I.V."/>
            <person name="Debuchy R."/>
            <person name="Gladieux P."/>
            <person name="Thoren M.H."/>
            <person name="Johannesson H."/>
        </authorList>
    </citation>
    <scope>NUCLEOTIDE SEQUENCE</scope>
    <source>
        <strain evidence="14">CBS 333.67</strain>
    </source>
</reference>
<evidence type="ECO:0000256" key="6">
    <source>
        <dbReference type="ARBA" id="ARBA00009999"/>
    </source>
</evidence>
<keyword evidence="11" id="KW-0460">Magnesium</keyword>
<evidence type="ECO:0000256" key="3">
    <source>
        <dbReference type="ARBA" id="ARBA00001941"/>
    </source>
</evidence>
<protein>
    <recommendedName>
        <fullName evidence="8">5'-deoxynucleotidase</fullName>
        <ecNumber evidence="8">3.1.3.89</ecNumber>
    </recommendedName>
</protein>
<dbReference type="RefSeq" id="XP_062722051.1">
    <property type="nucleotide sequence ID" value="XM_062866180.1"/>
</dbReference>
<dbReference type="EC" id="3.1.3.89" evidence="8"/>
<comment type="caution">
    <text evidence="14">The sequence shown here is derived from an EMBL/GenBank/DDBJ whole genome shotgun (WGS) entry which is preliminary data.</text>
</comment>
<name>A0AAJ0M248_9PEZI</name>
<evidence type="ECO:0000256" key="4">
    <source>
        <dbReference type="ARBA" id="ARBA00001946"/>
    </source>
</evidence>
<evidence type="ECO:0000256" key="11">
    <source>
        <dbReference type="ARBA" id="ARBA00022842"/>
    </source>
</evidence>
<evidence type="ECO:0000256" key="9">
    <source>
        <dbReference type="ARBA" id="ARBA00022723"/>
    </source>
</evidence>
<evidence type="ECO:0000313" key="15">
    <source>
        <dbReference type="Proteomes" id="UP001273166"/>
    </source>
</evidence>
<dbReference type="EMBL" id="JAUDZG010000003">
    <property type="protein sequence ID" value="KAK3306271.1"/>
    <property type="molecule type" value="Genomic_DNA"/>
</dbReference>
<accession>A0AAJ0M248</accession>
<keyword evidence="15" id="KW-1185">Reference proteome</keyword>
<evidence type="ECO:0000259" key="13">
    <source>
        <dbReference type="SMART" id="SM00471"/>
    </source>
</evidence>